<dbReference type="AlphaFoldDB" id="A0AA49GQ37"/>
<comment type="subcellular location">
    <subcellularLocation>
        <location evidence="3">Cytoplasm</location>
    </subcellularLocation>
</comment>
<protein>
    <recommendedName>
        <fullName evidence="3">Sulfur carrier protein FdhD</fullName>
    </recommendedName>
</protein>
<dbReference type="PANTHER" id="PTHR30592">
    <property type="entry name" value="FORMATE DEHYDROGENASE"/>
    <property type="match status" value="1"/>
</dbReference>
<proteinExistence type="inferred from homology"/>
<dbReference type="NCBIfam" id="NF001943">
    <property type="entry name" value="PRK00724.1-2"/>
    <property type="match status" value="1"/>
</dbReference>
<evidence type="ECO:0000256" key="2">
    <source>
        <dbReference type="ARBA" id="ARBA00023150"/>
    </source>
</evidence>
<evidence type="ECO:0000256" key="1">
    <source>
        <dbReference type="ARBA" id="ARBA00022490"/>
    </source>
</evidence>
<dbReference type="InterPro" id="IPR003786">
    <property type="entry name" value="FdhD"/>
</dbReference>
<name>A0AA49GQ37_9BACT</name>
<keyword evidence="1 3" id="KW-0963">Cytoplasm</keyword>
<dbReference type="PIRSF" id="PIRSF015626">
    <property type="entry name" value="FdhD"/>
    <property type="match status" value="1"/>
</dbReference>
<organism evidence="4">
    <name type="scientific">Roseihalotalea indica</name>
    <dbReference type="NCBI Taxonomy" id="2867963"/>
    <lineage>
        <taxon>Bacteria</taxon>
        <taxon>Pseudomonadati</taxon>
        <taxon>Bacteroidota</taxon>
        <taxon>Cytophagia</taxon>
        <taxon>Cytophagales</taxon>
        <taxon>Catalimonadaceae</taxon>
        <taxon>Roseihalotalea</taxon>
    </lineage>
</organism>
<comment type="similarity">
    <text evidence="3">Belongs to the FdhD family.</text>
</comment>
<feature type="binding site" evidence="3">
    <location>
        <begin position="264"/>
        <end position="269"/>
    </location>
    <ligand>
        <name>Mo-bis(molybdopterin guanine dinucleotide)</name>
        <dbReference type="ChEBI" id="CHEBI:60539"/>
    </ligand>
</feature>
<dbReference type="GO" id="GO:0006777">
    <property type="term" value="P:Mo-molybdopterin cofactor biosynthetic process"/>
    <property type="evidence" value="ECO:0007669"/>
    <property type="project" value="UniProtKB-UniRule"/>
</dbReference>
<gene>
    <name evidence="3 4" type="primary">fdhD</name>
    <name evidence="4" type="ORF">K4G66_22690</name>
</gene>
<dbReference type="PANTHER" id="PTHR30592:SF1">
    <property type="entry name" value="SULFUR CARRIER PROTEIN FDHD"/>
    <property type="match status" value="1"/>
</dbReference>
<dbReference type="GO" id="GO:0097163">
    <property type="term" value="F:sulfur carrier activity"/>
    <property type="evidence" value="ECO:0007669"/>
    <property type="project" value="UniProtKB-UniRule"/>
</dbReference>
<dbReference type="HAMAP" id="MF_00187">
    <property type="entry name" value="FdhD"/>
    <property type="match status" value="1"/>
</dbReference>
<dbReference type="Pfam" id="PF02634">
    <property type="entry name" value="FdhD-NarQ"/>
    <property type="match status" value="1"/>
</dbReference>
<dbReference type="NCBIfam" id="TIGR00129">
    <property type="entry name" value="fdhD_narQ"/>
    <property type="match status" value="1"/>
</dbReference>
<comment type="function">
    <text evidence="3">Required for formate dehydrogenase (FDH) activity. Acts as a sulfur carrier protein that transfers sulfur from IscS to the molybdenum cofactor prior to its insertion into FDH.</text>
</comment>
<dbReference type="GO" id="GO:0016783">
    <property type="term" value="F:sulfurtransferase activity"/>
    <property type="evidence" value="ECO:0007669"/>
    <property type="project" value="InterPro"/>
</dbReference>
<evidence type="ECO:0000313" key="4">
    <source>
        <dbReference type="EMBL" id="WKN35189.1"/>
    </source>
</evidence>
<reference evidence="4" key="1">
    <citation type="journal article" date="2023" name="Comput. Struct. Biotechnol. J.">
        <title>Discovery of a novel marine Bacteroidetes with a rich repertoire of carbohydrate-active enzymes.</title>
        <authorList>
            <person name="Chen B."/>
            <person name="Liu G."/>
            <person name="Chen Q."/>
            <person name="Wang H."/>
            <person name="Liu L."/>
            <person name="Tang K."/>
        </authorList>
    </citation>
    <scope>NUCLEOTIDE SEQUENCE</scope>
    <source>
        <strain evidence="4">TK19036</strain>
    </source>
</reference>
<dbReference type="Gene3D" id="3.10.20.10">
    <property type="match status" value="1"/>
</dbReference>
<dbReference type="InterPro" id="IPR016193">
    <property type="entry name" value="Cytidine_deaminase-like"/>
</dbReference>
<dbReference type="GO" id="GO:0005737">
    <property type="term" value="C:cytoplasm"/>
    <property type="evidence" value="ECO:0007669"/>
    <property type="project" value="UniProtKB-SubCell"/>
</dbReference>
<evidence type="ECO:0000256" key="3">
    <source>
        <dbReference type="HAMAP-Rule" id="MF_00187"/>
    </source>
</evidence>
<dbReference type="Gene3D" id="3.40.140.10">
    <property type="entry name" value="Cytidine Deaminase, domain 2"/>
    <property type="match status" value="1"/>
</dbReference>
<dbReference type="EMBL" id="CP120682">
    <property type="protein sequence ID" value="WKN35189.1"/>
    <property type="molecule type" value="Genomic_DNA"/>
</dbReference>
<reference evidence="4" key="2">
    <citation type="journal article" date="2024" name="Antonie Van Leeuwenhoek">
        <title>Roseihalotalea indica gen. nov., sp. nov., a halophilic Bacteroidetes from mesopelagic Southwest Indian Ocean with higher carbohydrate metabolic potential.</title>
        <authorList>
            <person name="Chen B."/>
            <person name="Zhang M."/>
            <person name="Lin D."/>
            <person name="Ye J."/>
            <person name="Tang K."/>
        </authorList>
    </citation>
    <scope>NUCLEOTIDE SEQUENCE</scope>
    <source>
        <strain evidence="4">TK19036</strain>
    </source>
</reference>
<sequence length="286" mass="31773">MSNRSVESAKIVRVGEDEEEELRDLVAVEEPLAIRLEYGLEGQRQQRDLSVTMRTPGHDFELAQGFLFTEGIIRSARDIKSIRYCQRAKDASDAENIVRVNLSPDLPFDWKKLQRNFYTNSSCGVCGKTSIESIQTLCSPVISDSFSVSSEVIHQAPRALRKAQLIFEHTGGLHAAGLFSQNGELLLWREDIGRHNALDKLMGAALSEFQLPLSQYFILLSGRISFELVQKALMAGVPLLAAVGAPSSLAVQLAQQYGMSLLGFVRNRRFNIYSAPQHVVIPQPSL</sequence>
<feature type="active site" description="Cysteine persulfide intermediate" evidence="3">
    <location>
        <position position="123"/>
    </location>
</feature>
<accession>A0AA49GQ37</accession>
<keyword evidence="2 3" id="KW-0501">Molybdenum cofactor biosynthesis</keyword>
<dbReference type="SUPFAM" id="SSF53927">
    <property type="entry name" value="Cytidine deaminase-like"/>
    <property type="match status" value="1"/>
</dbReference>